<dbReference type="InterPro" id="IPR032466">
    <property type="entry name" value="Metal_Hydrolase"/>
</dbReference>
<organism evidence="3 4">
    <name type="scientific">Cohnella suwonensis</name>
    <dbReference type="NCBI Taxonomy" id="696072"/>
    <lineage>
        <taxon>Bacteria</taxon>
        <taxon>Bacillati</taxon>
        <taxon>Bacillota</taxon>
        <taxon>Bacilli</taxon>
        <taxon>Bacillales</taxon>
        <taxon>Paenibacillaceae</taxon>
        <taxon>Cohnella</taxon>
    </lineage>
</organism>
<dbReference type="PANTHER" id="PTHR21240">
    <property type="entry name" value="2-AMINO-3-CARBOXYLMUCONATE-6-SEMIALDEHYDE DECARBOXYLASE"/>
    <property type="match status" value="1"/>
</dbReference>
<name>A0ABW0M0A9_9BACL</name>
<evidence type="ECO:0000313" key="4">
    <source>
        <dbReference type="Proteomes" id="UP001596105"/>
    </source>
</evidence>
<dbReference type="SUPFAM" id="SSF51556">
    <property type="entry name" value="Metallo-dependent hydrolases"/>
    <property type="match status" value="1"/>
</dbReference>
<feature type="domain" description="Amidohydrolase-related" evidence="2">
    <location>
        <begin position="3"/>
        <end position="244"/>
    </location>
</feature>
<keyword evidence="4" id="KW-1185">Reference proteome</keyword>
<proteinExistence type="predicted"/>
<dbReference type="InterPro" id="IPR032465">
    <property type="entry name" value="ACMSD"/>
</dbReference>
<dbReference type="RefSeq" id="WP_209745826.1">
    <property type="nucleotide sequence ID" value="NZ_JBHSMH010000101.1"/>
</dbReference>
<accession>A0ABW0M0A9</accession>
<dbReference type="Proteomes" id="UP001596105">
    <property type="component" value="Unassembled WGS sequence"/>
</dbReference>
<dbReference type="PANTHER" id="PTHR21240:SF28">
    <property type="entry name" value="ISO-OROTATE DECARBOXYLASE (EUROFUNG)"/>
    <property type="match status" value="1"/>
</dbReference>
<dbReference type="Pfam" id="PF04909">
    <property type="entry name" value="Amidohydro_2"/>
    <property type="match status" value="1"/>
</dbReference>
<sequence>MIIDVHAHLGYDRVFDEDFTEQEQWEKIRQYGIDFTILQPALVHTVEEVRHQHDAIYELCRKHPDKFAGMANPNPHLPDAEYEREIRRCVEEMGFVGIKIHTSAHGVNPMGRDGLRVFELARTLGVPVMVHTGAGIPFANPSHLIPVAQQFPDVKIVIAHCGMMVLAGETYIAMKDHPNLYADITWTGGFLIRHWVHELGAHRFLFGTDHADNAGTELGKVRTSGLTEDDQQWILYKSALGVYDIPSHPEAEGRAIG</sequence>
<dbReference type="InterPro" id="IPR006680">
    <property type="entry name" value="Amidohydro-rel"/>
</dbReference>
<protein>
    <submittedName>
        <fullName evidence="3">Amidohydrolase family protein</fullName>
    </submittedName>
</protein>
<dbReference type="CDD" id="cd01292">
    <property type="entry name" value="metallo-dependent_hydrolases"/>
    <property type="match status" value="1"/>
</dbReference>
<dbReference type="EMBL" id="JBHSMH010000101">
    <property type="protein sequence ID" value="MFC5471525.1"/>
    <property type="molecule type" value="Genomic_DNA"/>
</dbReference>
<reference evidence="4" key="1">
    <citation type="journal article" date="2019" name="Int. J. Syst. Evol. Microbiol.">
        <title>The Global Catalogue of Microorganisms (GCM) 10K type strain sequencing project: providing services to taxonomists for standard genome sequencing and annotation.</title>
        <authorList>
            <consortium name="The Broad Institute Genomics Platform"/>
            <consortium name="The Broad Institute Genome Sequencing Center for Infectious Disease"/>
            <person name="Wu L."/>
            <person name="Ma J."/>
        </authorList>
    </citation>
    <scope>NUCLEOTIDE SEQUENCE [LARGE SCALE GENOMIC DNA]</scope>
    <source>
        <strain evidence="4">CCUG 57113</strain>
    </source>
</reference>
<gene>
    <name evidence="3" type="ORF">ACFPPD_22885</name>
</gene>
<comment type="caution">
    <text evidence="3">The sequence shown here is derived from an EMBL/GenBank/DDBJ whole genome shotgun (WGS) entry which is preliminary data.</text>
</comment>
<evidence type="ECO:0000259" key="2">
    <source>
        <dbReference type="Pfam" id="PF04909"/>
    </source>
</evidence>
<dbReference type="Gene3D" id="3.20.20.140">
    <property type="entry name" value="Metal-dependent hydrolases"/>
    <property type="match status" value="1"/>
</dbReference>
<evidence type="ECO:0000256" key="1">
    <source>
        <dbReference type="ARBA" id="ARBA00023239"/>
    </source>
</evidence>
<evidence type="ECO:0000313" key="3">
    <source>
        <dbReference type="EMBL" id="MFC5471525.1"/>
    </source>
</evidence>
<keyword evidence="1" id="KW-0456">Lyase</keyword>